<dbReference type="AlphaFoldDB" id="A0A0K9PE60"/>
<accession>A0A0K9PE60</accession>
<dbReference type="GO" id="GO:0005509">
    <property type="term" value="F:calcium ion binding"/>
    <property type="evidence" value="ECO:0000318"/>
    <property type="project" value="GO_Central"/>
</dbReference>
<gene>
    <name evidence="4" type="ORF">ZOSMA_26G01030</name>
</gene>
<organism evidence="4 5">
    <name type="scientific">Zostera marina</name>
    <name type="common">Eelgrass</name>
    <dbReference type="NCBI Taxonomy" id="29655"/>
    <lineage>
        <taxon>Eukaryota</taxon>
        <taxon>Viridiplantae</taxon>
        <taxon>Streptophyta</taxon>
        <taxon>Embryophyta</taxon>
        <taxon>Tracheophyta</taxon>
        <taxon>Spermatophyta</taxon>
        <taxon>Magnoliopsida</taxon>
        <taxon>Liliopsida</taxon>
        <taxon>Zosteraceae</taxon>
        <taxon>Zostera</taxon>
    </lineage>
</organism>
<dbReference type="SUPFAM" id="SSF47473">
    <property type="entry name" value="EF-hand"/>
    <property type="match status" value="1"/>
</dbReference>
<sequence length="163" mass="18053">MKELESIFRTFDHNNDGNLTQLELGSLLRSLSVQPSADNLEALIEKSDSMSNGMVDFADFVDLIAPELGIEIDEEQTRSRGSGAYTEDQLRVLFRFFDKDADGFMTEADLAHSMANVGHALTDEELTGMIDEADTDGDGLISFEEFSRAILRCAAFENNAGWD</sequence>
<dbReference type="OrthoDB" id="26525at2759"/>
<dbReference type="PROSITE" id="PS00018">
    <property type="entry name" value="EF_HAND_1"/>
    <property type="match status" value="3"/>
</dbReference>
<proteinExistence type="predicted"/>
<dbReference type="GO" id="GO:0030234">
    <property type="term" value="F:enzyme regulator activity"/>
    <property type="evidence" value="ECO:0000318"/>
    <property type="project" value="GO_Central"/>
</dbReference>
<dbReference type="Pfam" id="PF13499">
    <property type="entry name" value="EF-hand_7"/>
    <property type="match status" value="2"/>
</dbReference>
<keyword evidence="1" id="KW-0677">Repeat</keyword>
<dbReference type="OMA" id="MSNKQPV"/>
<keyword evidence="5" id="KW-1185">Reference proteome</keyword>
<evidence type="ECO:0000259" key="3">
    <source>
        <dbReference type="PROSITE" id="PS50222"/>
    </source>
</evidence>
<evidence type="ECO:0000256" key="2">
    <source>
        <dbReference type="ARBA" id="ARBA00022837"/>
    </source>
</evidence>
<evidence type="ECO:0000256" key="1">
    <source>
        <dbReference type="ARBA" id="ARBA00022737"/>
    </source>
</evidence>
<dbReference type="InterPro" id="IPR050145">
    <property type="entry name" value="Centrin_CML-like"/>
</dbReference>
<keyword evidence="2" id="KW-0106">Calcium</keyword>
<reference evidence="5" key="1">
    <citation type="journal article" date="2016" name="Nature">
        <title>The genome of the seagrass Zostera marina reveals angiosperm adaptation to the sea.</title>
        <authorList>
            <person name="Olsen J.L."/>
            <person name="Rouze P."/>
            <person name="Verhelst B."/>
            <person name="Lin Y.-C."/>
            <person name="Bayer T."/>
            <person name="Collen J."/>
            <person name="Dattolo E."/>
            <person name="De Paoli E."/>
            <person name="Dittami S."/>
            <person name="Maumus F."/>
            <person name="Michel G."/>
            <person name="Kersting A."/>
            <person name="Lauritano C."/>
            <person name="Lohaus R."/>
            <person name="Toepel M."/>
            <person name="Tonon T."/>
            <person name="Vanneste K."/>
            <person name="Amirebrahimi M."/>
            <person name="Brakel J."/>
            <person name="Bostroem C."/>
            <person name="Chovatia M."/>
            <person name="Grimwood J."/>
            <person name="Jenkins J.W."/>
            <person name="Jueterbock A."/>
            <person name="Mraz A."/>
            <person name="Stam W.T."/>
            <person name="Tice H."/>
            <person name="Bornberg-Bauer E."/>
            <person name="Green P.J."/>
            <person name="Pearson G.A."/>
            <person name="Procaccini G."/>
            <person name="Duarte C.M."/>
            <person name="Schmutz J."/>
            <person name="Reusch T.B.H."/>
            <person name="Van de Peer Y."/>
        </authorList>
    </citation>
    <scope>NUCLEOTIDE SEQUENCE [LARGE SCALE GENOMIC DNA]</scope>
    <source>
        <strain evidence="5">cv. Finnish</strain>
    </source>
</reference>
<dbReference type="GO" id="GO:0005737">
    <property type="term" value="C:cytoplasm"/>
    <property type="evidence" value="ECO:0000318"/>
    <property type="project" value="GO_Central"/>
</dbReference>
<dbReference type="SMART" id="SM00054">
    <property type="entry name" value="EFh"/>
    <property type="match status" value="4"/>
</dbReference>
<name>A0A0K9PE60_ZOSMR</name>
<dbReference type="InterPro" id="IPR002048">
    <property type="entry name" value="EF_hand_dom"/>
</dbReference>
<dbReference type="EMBL" id="LFYR01000915">
    <property type="protein sequence ID" value="KMZ67353.1"/>
    <property type="molecule type" value="Genomic_DNA"/>
</dbReference>
<dbReference type="PROSITE" id="PS50222">
    <property type="entry name" value="EF_HAND_2"/>
    <property type="match status" value="3"/>
</dbReference>
<protein>
    <submittedName>
        <fullName evidence="4">Putative calcium-binding protein CML17</fullName>
    </submittedName>
</protein>
<dbReference type="CDD" id="cd00051">
    <property type="entry name" value="EFh"/>
    <property type="match status" value="2"/>
</dbReference>
<dbReference type="Gene3D" id="1.10.238.10">
    <property type="entry name" value="EF-hand"/>
    <property type="match status" value="2"/>
</dbReference>
<feature type="domain" description="EF-hand" evidence="3">
    <location>
        <begin position="121"/>
        <end position="156"/>
    </location>
</feature>
<dbReference type="PANTHER" id="PTHR23050">
    <property type="entry name" value="CALCIUM BINDING PROTEIN"/>
    <property type="match status" value="1"/>
</dbReference>
<evidence type="ECO:0000313" key="5">
    <source>
        <dbReference type="Proteomes" id="UP000036987"/>
    </source>
</evidence>
<dbReference type="InterPro" id="IPR018247">
    <property type="entry name" value="EF_Hand_1_Ca_BS"/>
</dbReference>
<dbReference type="Proteomes" id="UP000036987">
    <property type="component" value="Unassembled WGS sequence"/>
</dbReference>
<feature type="domain" description="EF-hand" evidence="3">
    <location>
        <begin position="85"/>
        <end position="120"/>
    </location>
</feature>
<dbReference type="FunFam" id="1.10.238.10:FF:000001">
    <property type="entry name" value="Calmodulin 1"/>
    <property type="match status" value="1"/>
</dbReference>
<comment type="caution">
    <text evidence="4">The sequence shown here is derived from an EMBL/GenBank/DDBJ whole genome shotgun (WGS) entry which is preliminary data.</text>
</comment>
<dbReference type="STRING" id="29655.A0A0K9PE60"/>
<feature type="domain" description="EF-hand" evidence="3">
    <location>
        <begin position="1"/>
        <end position="34"/>
    </location>
</feature>
<dbReference type="InterPro" id="IPR011992">
    <property type="entry name" value="EF-hand-dom_pair"/>
</dbReference>
<evidence type="ECO:0000313" key="4">
    <source>
        <dbReference type="EMBL" id="KMZ67353.1"/>
    </source>
</evidence>